<evidence type="ECO:0000313" key="1">
    <source>
        <dbReference type="EMBL" id="SDI23036.1"/>
    </source>
</evidence>
<dbReference type="PANTHER" id="PTHR43861">
    <property type="entry name" value="TRANS-ACONITATE 2-METHYLTRANSFERASE-RELATED"/>
    <property type="match status" value="1"/>
</dbReference>
<name>A0A1G8IW02_9SPHI</name>
<keyword evidence="2" id="KW-1185">Reference proteome</keyword>
<sequence length="207" mass="23558">MSAYKDYDYPDASPCHVFKELEKPLMSLLNKDNNTSILDLGCGNGHLVNYLLARGFNAYGIDASKPGIAIADKINPGRFFVHDLSVEGVPEPLRAIQFNTIISTEVIEHLYDPYAFIRLCRDVLSESKGELIISTPYHGYLKNLFLSILNKWDNHISPLWQGGHIKFWSVKTLTQILNEHGFEVTAFRGCGRFPYFWMSMIIKAKLK</sequence>
<reference evidence="2" key="1">
    <citation type="submission" date="2016-10" db="EMBL/GenBank/DDBJ databases">
        <authorList>
            <person name="Varghese N."/>
            <person name="Submissions S."/>
        </authorList>
    </citation>
    <scope>NUCLEOTIDE SEQUENCE [LARGE SCALE GENOMIC DNA]</scope>
    <source>
        <strain evidence="2">Gh-67</strain>
    </source>
</reference>
<protein>
    <submittedName>
        <fullName evidence="1">Methyltransferase domain-containing protein</fullName>
    </submittedName>
</protein>
<proteinExistence type="predicted"/>
<dbReference type="Gene3D" id="3.40.50.150">
    <property type="entry name" value="Vaccinia Virus protein VP39"/>
    <property type="match status" value="1"/>
</dbReference>
<dbReference type="RefSeq" id="WP_091174026.1">
    <property type="nucleotide sequence ID" value="NZ_FNCG01000017.1"/>
</dbReference>
<dbReference type="Pfam" id="PF13489">
    <property type="entry name" value="Methyltransf_23"/>
    <property type="match status" value="1"/>
</dbReference>
<dbReference type="CDD" id="cd02440">
    <property type="entry name" value="AdoMet_MTases"/>
    <property type="match status" value="1"/>
</dbReference>
<gene>
    <name evidence="1" type="ORF">SAMN05192573_117126</name>
</gene>
<evidence type="ECO:0000313" key="2">
    <source>
        <dbReference type="Proteomes" id="UP000199705"/>
    </source>
</evidence>
<organism evidence="1 2">
    <name type="scientific">Mucilaginibacter gossypii</name>
    <dbReference type="NCBI Taxonomy" id="551996"/>
    <lineage>
        <taxon>Bacteria</taxon>
        <taxon>Pseudomonadati</taxon>
        <taxon>Bacteroidota</taxon>
        <taxon>Sphingobacteriia</taxon>
        <taxon>Sphingobacteriales</taxon>
        <taxon>Sphingobacteriaceae</taxon>
        <taxon>Mucilaginibacter</taxon>
    </lineage>
</organism>
<keyword evidence="1" id="KW-0489">Methyltransferase</keyword>
<dbReference type="InterPro" id="IPR029063">
    <property type="entry name" value="SAM-dependent_MTases_sf"/>
</dbReference>
<dbReference type="STRING" id="551996.SAMN05192573_117126"/>
<dbReference type="Proteomes" id="UP000199705">
    <property type="component" value="Unassembled WGS sequence"/>
</dbReference>
<dbReference type="AlphaFoldDB" id="A0A1G8IW02"/>
<dbReference type="GO" id="GO:0008168">
    <property type="term" value="F:methyltransferase activity"/>
    <property type="evidence" value="ECO:0007669"/>
    <property type="project" value="UniProtKB-KW"/>
</dbReference>
<dbReference type="EMBL" id="FNCG01000017">
    <property type="protein sequence ID" value="SDI23036.1"/>
    <property type="molecule type" value="Genomic_DNA"/>
</dbReference>
<accession>A0A1G8IW02</accession>
<dbReference type="GO" id="GO:0032259">
    <property type="term" value="P:methylation"/>
    <property type="evidence" value="ECO:0007669"/>
    <property type="project" value="UniProtKB-KW"/>
</dbReference>
<keyword evidence="1" id="KW-0808">Transferase</keyword>
<dbReference type="SUPFAM" id="SSF53335">
    <property type="entry name" value="S-adenosyl-L-methionine-dependent methyltransferases"/>
    <property type="match status" value="1"/>
</dbReference>